<reference evidence="3" key="2">
    <citation type="submission" date="2022-12" db="EMBL/GenBank/DDBJ databases">
        <authorList>
            <person name="Webb A."/>
        </authorList>
    </citation>
    <scope>NUCLEOTIDE SEQUENCE</scope>
    <source>
        <strain evidence="3">Pf2</strain>
    </source>
</reference>
<reference evidence="1 4" key="1">
    <citation type="submission" date="2021-11" db="EMBL/GenBank/DDBJ databases">
        <authorList>
            <person name="Islam A."/>
            <person name="Islam S."/>
            <person name="Flora M.S."/>
            <person name="Rahman M."/>
            <person name="Ziaur R.M."/>
            <person name="Epstein J.H."/>
            <person name="Hassan M."/>
            <person name="Klassen M."/>
            <person name="Woodard K."/>
            <person name="Webb A."/>
            <person name="Webby R.J."/>
            <person name="El Zowalaty M.E."/>
        </authorList>
    </citation>
    <scope>NUCLEOTIDE SEQUENCE [LARGE SCALE GENOMIC DNA]</scope>
    <source>
        <strain evidence="1">Pf1</strain>
    </source>
</reference>
<protein>
    <submittedName>
        <fullName evidence="3">Uncharacterized protein</fullName>
    </submittedName>
</protein>
<dbReference type="EMBL" id="CAKLBC010000971">
    <property type="protein sequence ID" value="CAH0489050.1"/>
    <property type="molecule type" value="Genomic_DNA"/>
</dbReference>
<dbReference type="Proteomes" id="UP001157938">
    <property type="component" value="Unassembled WGS sequence"/>
</dbReference>
<organism evidence="3 5">
    <name type="scientific">Peronospora farinosa</name>
    <dbReference type="NCBI Taxonomy" id="134698"/>
    <lineage>
        <taxon>Eukaryota</taxon>
        <taxon>Sar</taxon>
        <taxon>Stramenopiles</taxon>
        <taxon>Oomycota</taxon>
        <taxon>Peronosporomycetes</taxon>
        <taxon>Peronosporales</taxon>
        <taxon>Peronosporaceae</taxon>
        <taxon>Peronospora</taxon>
    </lineage>
</organism>
<keyword evidence="4" id="KW-1185">Reference proteome</keyword>
<accession>A0AAV0TTC0</accession>
<evidence type="ECO:0000313" key="5">
    <source>
        <dbReference type="Proteomes" id="UP001159659"/>
    </source>
</evidence>
<evidence type="ECO:0000313" key="3">
    <source>
        <dbReference type="EMBL" id="CAI5727149.1"/>
    </source>
</evidence>
<proteinExistence type="predicted"/>
<evidence type="ECO:0000313" key="2">
    <source>
        <dbReference type="EMBL" id="CAH0489050.1"/>
    </source>
</evidence>
<dbReference type="Proteomes" id="UP001159659">
    <property type="component" value="Unassembled WGS sequence"/>
</dbReference>
<gene>
    <name evidence="1" type="ORF">PFR001_LOCUS1816</name>
    <name evidence="2" type="ORF">PFR001_LOCUS4494</name>
    <name evidence="3" type="ORF">PFR002_LOCUS5510</name>
</gene>
<comment type="caution">
    <text evidence="3">The sequence shown here is derived from an EMBL/GenBank/DDBJ whole genome shotgun (WGS) entry which is preliminary data.</text>
</comment>
<name>A0AAV0TTC0_9STRA</name>
<evidence type="ECO:0000313" key="1">
    <source>
        <dbReference type="EMBL" id="CAH0486166.1"/>
    </source>
</evidence>
<evidence type="ECO:0000313" key="4">
    <source>
        <dbReference type="Proteomes" id="UP001157938"/>
    </source>
</evidence>
<dbReference type="EMBL" id="CANTFK010000785">
    <property type="protein sequence ID" value="CAI5727149.1"/>
    <property type="molecule type" value="Genomic_DNA"/>
</dbReference>
<sequence length="74" mass="7632">MGGLSNDTGEVEDDVARETDHLTVGDANCDVGGDDDQFLESDAGFNTVCSSVCGVEDDVTGNVEGKFALIAMSN</sequence>
<dbReference type="EMBL" id="CAKLBC010000388">
    <property type="protein sequence ID" value="CAH0486166.1"/>
    <property type="molecule type" value="Genomic_DNA"/>
</dbReference>
<dbReference type="AlphaFoldDB" id="A0AAV0TTC0"/>